<dbReference type="Gene3D" id="3.10.20.70">
    <property type="entry name" value="Glutamine synthetase, N-terminal domain"/>
    <property type="match status" value="1"/>
</dbReference>
<keyword evidence="6" id="KW-0547">Nucleotide-binding</keyword>
<evidence type="ECO:0000256" key="9">
    <source>
        <dbReference type="RuleBase" id="RU000384"/>
    </source>
</evidence>
<dbReference type="FunFam" id="3.30.590.10:FF:000011">
    <property type="entry name" value="Glutamine synthetase"/>
    <property type="match status" value="1"/>
</dbReference>
<dbReference type="GO" id="GO:0005737">
    <property type="term" value="C:cytoplasm"/>
    <property type="evidence" value="ECO:0007669"/>
    <property type="project" value="UniProtKB-SubCell"/>
</dbReference>
<dbReference type="SUPFAM" id="SSF54368">
    <property type="entry name" value="Glutamine synthetase, N-terminal domain"/>
    <property type="match status" value="1"/>
</dbReference>
<evidence type="ECO:0000256" key="5">
    <source>
        <dbReference type="ARBA" id="ARBA00022598"/>
    </source>
</evidence>
<dbReference type="Pfam" id="PF00120">
    <property type="entry name" value="Gln-synt_C"/>
    <property type="match status" value="1"/>
</dbReference>
<evidence type="ECO:0000256" key="4">
    <source>
        <dbReference type="ARBA" id="ARBA00022490"/>
    </source>
</evidence>
<dbReference type="EC" id="6.3.1.2" evidence="3"/>
<dbReference type="GO" id="GO:0005524">
    <property type="term" value="F:ATP binding"/>
    <property type="evidence" value="ECO:0007669"/>
    <property type="project" value="UniProtKB-KW"/>
</dbReference>
<dbReference type="GO" id="GO:0004356">
    <property type="term" value="F:glutamine synthetase activity"/>
    <property type="evidence" value="ECO:0007669"/>
    <property type="project" value="UniProtKB-EC"/>
</dbReference>
<organism evidence="11">
    <name type="scientific">Arion vulgaris</name>
    <dbReference type="NCBI Taxonomy" id="1028688"/>
    <lineage>
        <taxon>Eukaryota</taxon>
        <taxon>Metazoa</taxon>
        <taxon>Spiralia</taxon>
        <taxon>Lophotrochozoa</taxon>
        <taxon>Mollusca</taxon>
        <taxon>Gastropoda</taxon>
        <taxon>Heterobranchia</taxon>
        <taxon>Euthyneura</taxon>
        <taxon>Panpulmonata</taxon>
        <taxon>Eupulmonata</taxon>
        <taxon>Stylommatophora</taxon>
        <taxon>Helicina</taxon>
        <taxon>Arionoidea</taxon>
        <taxon>Arionidae</taxon>
        <taxon>Arion</taxon>
    </lineage>
</organism>
<name>A0A0B7BBI6_9EUPU</name>
<feature type="domain" description="GS catalytic" evidence="10">
    <location>
        <begin position="106"/>
        <end position="391"/>
    </location>
</feature>
<keyword evidence="4" id="KW-0963">Cytoplasm</keyword>
<keyword evidence="5" id="KW-0436">Ligase</keyword>
<dbReference type="PANTHER" id="PTHR20852">
    <property type="entry name" value="GLUTAMINE SYNTHETASE"/>
    <property type="match status" value="1"/>
</dbReference>
<dbReference type="InterPro" id="IPR014746">
    <property type="entry name" value="Gln_synth/guanido_kin_cat_dom"/>
</dbReference>
<comment type="similarity">
    <text evidence="2 8 9">Belongs to the glutamine synthetase family.</text>
</comment>
<dbReference type="SMART" id="SM01230">
    <property type="entry name" value="Gln-synt_C"/>
    <property type="match status" value="1"/>
</dbReference>
<keyword evidence="7" id="KW-0067">ATP-binding</keyword>
<evidence type="ECO:0000256" key="7">
    <source>
        <dbReference type="ARBA" id="ARBA00022840"/>
    </source>
</evidence>
<evidence type="ECO:0000313" key="11">
    <source>
        <dbReference type="EMBL" id="CEK89425.1"/>
    </source>
</evidence>
<dbReference type="GO" id="GO:0006542">
    <property type="term" value="P:glutamine biosynthetic process"/>
    <property type="evidence" value="ECO:0007669"/>
    <property type="project" value="InterPro"/>
</dbReference>
<evidence type="ECO:0000256" key="3">
    <source>
        <dbReference type="ARBA" id="ARBA00012937"/>
    </source>
</evidence>
<evidence type="ECO:0000256" key="1">
    <source>
        <dbReference type="ARBA" id="ARBA00004496"/>
    </source>
</evidence>
<gene>
    <name evidence="11" type="primary">ORF170931</name>
</gene>
<dbReference type="SUPFAM" id="SSF55931">
    <property type="entry name" value="Glutamine synthetase/guanido kinase"/>
    <property type="match status" value="1"/>
</dbReference>
<dbReference type="EMBL" id="HACG01042560">
    <property type="protein sequence ID" value="CEK89425.1"/>
    <property type="molecule type" value="Transcribed_RNA"/>
</dbReference>
<accession>A0A0B7BBI6</accession>
<dbReference type="PROSITE" id="PS51987">
    <property type="entry name" value="GS_CATALYTIC"/>
    <property type="match status" value="1"/>
</dbReference>
<dbReference type="AlphaFoldDB" id="A0A0B7BBI6"/>
<protein>
    <recommendedName>
        <fullName evidence="3">glutamine synthetase</fullName>
        <ecNumber evidence="3">6.3.1.2</ecNumber>
    </recommendedName>
</protein>
<dbReference type="InterPro" id="IPR036651">
    <property type="entry name" value="Gln_synt_N_sf"/>
</dbReference>
<dbReference type="InterPro" id="IPR050292">
    <property type="entry name" value="Glutamine_Synthetase"/>
</dbReference>
<comment type="subcellular location">
    <subcellularLocation>
        <location evidence="1">Cytoplasm</location>
    </subcellularLocation>
</comment>
<sequence length="391" mass="43840">MEGPCSYRFNKTVHSSYVLGLPIPEDQVLVEYVYIAEDGYSVHSKCRKLNKVPVQPSDIPNWSFAANFPVEDRFLKPVAIYNDPFRQGNHKIVLCEVYANDWTPAPRNFRKSCCDAMNTSEVSSAAPWFGLEQEYSIIDPSNRPLGWPSFFMPQPAGPMHHDAVGMHKTFGRDLYEAHLFACMYSGINISGGNAEAFPGQWEFQVGPTEGVRASDDLWMARYLLHRLSEEFGVAVSFHPKLIPGDVGACGGHVNFSTKGMREDGGINHIKAAMPLLAKTHEQFLHLCDPHGGADNEARIKGYFCTASRAFKWGVEDRDATIRIPRQVDEEGKGFLEDRRPASNFDPYIVTDALVRTIILKQDTLRNPYAEPREVKLSVAASCQHISDVRLT</sequence>
<evidence type="ECO:0000256" key="8">
    <source>
        <dbReference type="PROSITE-ProRule" id="PRU01331"/>
    </source>
</evidence>
<evidence type="ECO:0000256" key="6">
    <source>
        <dbReference type="ARBA" id="ARBA00022741"/>
    </source>
</evidence>
<dbReference type="InterPro" id="IPR008146">
    <property type="entry name" value="Gln_synth_cat_dom"/>
</dbReference>
<dbReference type="PANTHER" id="PTHR20852:SF57">
    <property type="entry name" value="GLUTAMINE SYNTHETASE 2 CYTOPLASMIC"/>
    <property type="match status" value="1"/>
</dbReference>
<reference evidence="11" key="1">
    <citation type="submission" date="2014-12" db="EMBL/GenBank/DDBJ databases">
        <title>Insight into the proteome of Arion vulgaris.</title>
        <authorList>
            <person name="Aradska J."/>
            <person name="Bulat T."/>
            <person name="Smidak R."/>
            <person name="Sarate P."/>
            <person name="Gangsoo J."/>
            <person name="Sialana F."/>
            <person name="Bilban M."/>
            <person name="Lubec G."/>
        </authorList>
    </citation>
    <scope>NUCLEOTIDE SEQUENCE</scope>
    <source>
        <tissue evidence="11">Skin</tissue>
    </source>
</reference>
<proteinExistence type="inferred from homology"/>
<dbReference type="Gene3D" id="3.30.590.10">
    <property type="entry name" value="Glutamine synthetase/guanido kinase, catalytic domain"/>
    <property type="match status" value="1"/>
</dbReference>
<evidence type="ECO:0000259" key="10">
    <source>
        <dbReference type="PROSITE" id="PS51987"/>
    </source>
</evidence>
<evidence type="ECO:0000256" key="2">
    <source>
        <dbReference type="ARBA" id="ARBA00009897"/>
    </source>
</evidence>